<dbReference type="RefSeq" id="WP_380015349.1">
    <property type="nucleotide sequence ID" value="NZ_JBHLYR010000062.1"/>
</dbReference>
<dbReference type="EMBL" id="JBHLYR010000062">
    <property type="protein sequence ID" value="MFB9994475.1"/>
    <property type="molecule type" value="Genomic_DNA"/>
</dbReference>
<dbReference type="Proteomes" id="UP001589733">
    <property type="component" value="Unassembled WGS sequence"/>
</dbReference>
<keyword evidence="2" id="KW-1185">Reference proteome</keyword>
<accession>A0ABV6B6E3</accession>
<sequence>MLDIIRPERHAMRQLHGGTMQPLTVPQQRIVVPADSVFSLALACVVNCLQICNEISPSQARRMQHDIQTGDVWQPGYSMT</sequence>
<name>A0ABV6B6E3_9DEIO</name>
<organism evidence="1 2">
    <name type="scientific">Deinococcus oregonensis</name>
    <dbReference type="NCBI Taxonomy" id="1805970"/>
    <lineage>
        <taxon>Bacteria</taxon>
        <taxon>Thermotogati</taxon>
        <taxon>Deinococcota</taxon>
        <taxon>Deinococci</taxon>
        <taxon>Deinococcales</taxon>
        <taxon>Deinococcaceae</taxon>
        <taxon>Deinococcus</taxon>
    </lineage>
</organism>
<gene>
    <name evidence="1" type="ORF">ACFFLM_21190</name>
</gene>
<comment type="caution">
    <text evidence="1">The sequence shown here is derived from an EMBL/GenBank/DDBJ whole genome shotgun (WGS) entry which is preliminary data.</text>
</comment>
<evidence type="ECO:0000313" key="2">
    <source>
        <dbReference type="Proteomes" id="UP001589733"/>
    </source>
</evidence>
<reference evidence="1 2" key="1">
    <citation type="submission" date="2024-09" db="EMBL/GenBank/DDBJ databases">
        <authorList>
            <person name="Sun Q."/>
            <person name="Mori K."/>
        </authorList>
    </citation>
    <scope>NUCLEOTIDE SEQUENCE [LARGE SCALE GENOMIC DNA]</scope>
    <source>
        <strain evidence="1 2">JCM 13503</strain>
    </source>
</reference>
<evidence type="ECO:0000313" key="1">
    <source>
        <dbReference type="EMBL" id="MFB9994475.1"/>
    </source>
</evidence>
<proteinExistence type="predicted"/>
<protein>
    <submittedName>
        <fullName evidence="1">Uncharacterized protein</fullName>
    </submittedName>
</protein>